<feature type="domain" description="Mce/MlaD" evidence="2">
    <location>
        <begin position="35"/>
        <end position="111"/>
    </location>
</feature>
<dbReference type="Pfam" id="PF02470">
    <property type="entry name" value="MlaD"/>
    <property type="match status" value="1"/>
</dbReference>
<evidence type="ECO:0000313" key="4">
    <source>
        <dbReference type="Proteomes" id="UP000178951"/>
    </source>
</evidence>
<reference evidence="3 4" key="1">
    <citation type="journal article" date="2016" name="Nat. Commun.">
        <title>Thousands of microbial genomes shed light on interconnected biogeochemical processes in an aquifer system.</title>
        <authorList>
            <person name="Anantharaman K."/>
            <person name="Brown C.T."/>
            <person name="Hug L.A."/>
            <person name="Sharon I."/>
            <person name="Castelle C.J."/>
            <person name="Probst A.J."/>
            <person name="Thomas B.C."/>
            <person name="Singh A."/>
            <person name="Wilkins M.J."/>
            <person name="Karaoz U."/>
            <person name="Brodie E.L."/>
            <person name="Williams K.H."/>
            <person name="Hubbard S.S."/>
            <person name="Banfield J.F."/>
        </authorList>
    </citation>
    <scope>NUCLEOTIDE SEQUENCE [LARGE SCALE GENOMIC DNA]</scope>
</reference>
<dbReference type="PANTHER" id="PTHR33371">
    <property type="entry name" value="INTERMEMBRANE PHOSPHOLIPID TRANSPORT SYSTEM BINDING PROTEIN MLAD-RELATED"/>
    <property type="match status" value="1"/>
</dbReference>
<dbReference type="InterPro" id="IPR052336">
    <property type="entry name" value="MlaD_Phospholipid_Transporter"/>
</dbReference>
<feature type="transmembrane region" description="Helical" evidence="1">
    <location>
        <begin position="7"/>
        <end position="26"/>
    </location>
</feature>
<dbReference type="EMBL" id="MEUF01000090">
    <property type="protein sequence ID" value="OGC29442.1"/>
    <property type="molecule type" value="Genomic_DNA"/>
</dbReference>
<evidence type="ECO:0000256" key="1">
    <source>
        <dbReference type="SAM" id="Phobius"/>
    </source>
</evidence>
<dbReference type="InterPro" id="IPR003399">
    <property type="entry name" value="Mce/MlaD"/>
</dbReference>
<keyword evidence="1" id="KW-0812">Transmembrane</keyword>
<keyword evidence="1" id="KW-0472">Membrane</keyword>
<proteinExistence type="predicted"/>
<organism evidence="3 4">
    <name type="scientific">candidate division WOR-1 bacterium RIFOXYB2_FULL_48_7</name>
    <dbReference type="NCBI Taxonomy" id="1802583"/>
    <lineage>
        <taxon>Bacteria</taxon>
        <taxon>Bacillati</taxon>
        <taxon>Saganbacteria</taxon>
    </lineage>
</organism>
<dbReference type="Proteomes" id="UP000178951">
    <property type="component" value="Unassembled WGS sequence"/>
</dbReference>
<accession>A0A1F4T9I5</accession>
<sequence>MELSTKAKVGLFTMIGFVLIGMVIVWKSELLLLNRGYQVIATFENVEGLTVGSELRFRGLKVGKVLRIDPGVYDIKVFSVVDPSIKIPSDSTLRVAYDGIVGMKYLEVKPGTSEVLYRAGKELKGIRTAAIVDFVDIAAKNLQETKAILEIVRKIIDNPELQRAFINAVYVTENTAIEAEKLVKELNKATTGIAKITADPNFQANVKDTVGGTAKTLNSANKFFEGVANLNLRASGGVDIGTKANAVRGDVDVIANDKTYYRLGFGEGPSRQLSVLDFLFTNKMANDLGFRLGVINSQLGGGVFRNLANKNVVIADIYDINNPRPNNPKIRLSYEQEMQSYMDMLLQADDVLNSGSRNIMLGIRVKPTGDNLY</sequence>
<evidence type="ECO:0000259" key="2">
    <source>
        <dbReference type="Pfam" id="PF02470"/>
    </source>
</evidence>
<keyword evidence="1" id="KW-1133">Transmembrane helix</keyword>
<evidence type="ECO:0000313" key="3">
    <source>
        <dbReference type="EMBL" id="OGC29442.1"/>
    </source>
</evidence>
<gene>
    <name evidence="3" type="ORF">A2311_06555</name>
</gene>
<name>A0A1F4T9I5_UNCSA</name>
<dbReference type="STRING" id="1802583.A2311_06555"/>
<dbReference type="PANTHER" id="PTHR33371:SF4">
    <property type="entry name" value="INTERMEMBRANE PHOSPHOLIPID TRANSPORT SYSTEM BINDING PROTEIN MLAD"/>
    <property type="match status" value="1"/>
</dbReference>
<protein>
    <recommendedName>
        <fullName evidence="2">Mce/MlaD domain-containing protein</fullName>
    </recommendedName>
</protein>
<dbReference type="AlphaFoldDB" id="A0A1F4T9I5"/>
<comment type="caution">
    <text evidence="3">The sequence shown here is derived from an EMBL/GenBank/DDBJ whole genome shotgun (WGS) entry which is preliminary data.</text>
</comment>